<feature type="region of interest" description="Disordered" evidence="1">
    <location>
        <begin position="1"/>
        <end position="290"/>
    </location>
</feature>
<feature type="compositionally biased region" description="Polar residues" evidence="1">
    <location>
        <begin position="1"/>
        <end position="20"/>
    </location>
</feature>
<proteinExistence type="predicted"/>
<feature type="region of interest" description="Disordered" evidence="1">
    <location>
        <begin position="470"/>
        <end position="494"/>
    </location>
</feature>
<accession>A0A7S3Q5C4</accession>
<protein>
    <submittedName>
        <fullName evidence="3">Uncharacterized protein</fullName>
    </submittedName>
</protein>
<keyword evidence="2" id="KW-1133">Transmembrane helix</keyword>
<feature type="region of interest" description="Disordered" evidence="1">
    <location>
        <begin position="612"/>
        <end position="759"/>
    </location>
</feature>
<feature type="compositionally biased region" description="Polar residues" evidence="1">
    <location>
        <begin position="91"/>
        <end position="103"/>
    </location>
</feature>
<feature type="transmembrane region" description="Helical" evidence="2">
    <location>
        <begin position="372"/>
        <end position="394"/>
    </location>
</feature>
<sequence length="759" mass="82431">MSSTGNQTAAPESEPTSNFLNNNTTSITTKPTISSTHNSSDIVGSGSSNSNSSSTGRNNVPGSTAILSSSGSKKSQRPSFSEKKKTKKSHSLSQHFASTSAQKQQQHHQNQSQHQSQLESHNSQESRYSSYSSPDLKSLASTDAIDFGEEEEGKLGKASGKTENLNLLNQSTGDISIESEASSATQMRRRKEPRDGSRRNYTSGTGTGIGIGMSSGSRSFSQDSHMNQTRNSDKGGKSATASGKYFAPISASGGSSARGKASNTTTITSSRNSHTRSHQKRPVTQTRHRGFTYTYNDNELSAAPSYSMSISPPSSSSSAGIPTISDFMPADGQYKHFRREFSTSAGGSGSGSANRRKMYHAHSPSKPAHLQLANFCTIFSIIALILLTMFGIMIENEPLYIKGISVERTPMVRNLHGEYTEYSWVHFSSRLQMLNQYKYKMGNNNINRDVNSSGDVVNDTEAELEVPAYAHAQSDQDDGNTNPEDNTSEKERNYRKLSNMNMEYELKSEAKVAFKAAALYFLCAVLSYIYVQNHVLIWQKYRAFAGYGHTHRGEYHDYGQPGFVHRRGTTGGALAGTGIFGRIMCILGGVGRSINKCITHYRRRNYRNVQEVNGDSSSSGIGIGDGSAGSAKARMSRSVDVLLNQKHRNSRLNKSQMRQGRSTTNSNIRPEIMADGSLNSSARHGARGQEGTDMDHDQDQGLSMREWEMRRGGVGGSGQNETVGIGSVPTRSDSSDDNLLSGGGAGGWSGMLTNKSKKR</sequence>
<keyword evidence="2" id="KW-0472">Membrane</keyword>
<evidence type="ECO:0000256" key="2">
    <source>
        <dbReference type="SAM" id="Phobius"/>
    </source>
</evidence>
<evidence type="ECO:0000256" key="1">
    <source>
        <dbReference type="SAM" id="MobiDB-lite"/>
    </source>
</evidence>
<gene>
    <name evidence="3" type="ORF">CDEB00056_LOCUS11177</name>
</gene>
<name>A0A7S3Q5C4_9STRA</name>
<feature type="transmembrane region" description="Helical" evidence="2">
    <location>
        <begin position="512"/>
        <end position="531"/>
    </location>
</feature>
<keyword evidence="2" id="KW-0812">Transmembrane</keyword>
<dbReference type="AlphaFoldDB" id="A0A7S3Q5C4"/>
<evidence type="ECO:0000313" key="3">
    <source>
        <dbReference type="EMBL" id="CAE0466325.1"/>
    </source>
</evidence>
<feature type="compositionally biased region" description="Basic and acidic residues" evidence="1">
    <location>
        <begin position="693"/>
        <end position="711"/>
    </location>
</feature>
<dbReference type="EMBL" id="HBIO01014453">
    <property type="protein sequence ID" value="CAE0466325.1"/>
    <property type="molecule type" value="Transcribed_RNA"/>
</dbReference>
<feature type="compositionally biased region" description="Basic residues" evidence="1">
    <location>
        <begin position="273"/>
        <end position="290"/>
    </location>
</feature>
<feature type="compositionally biased region" description="Polar residues" evidence="1">
    <location>
        <begin position="652"/>
        <end position="668"/>
    </location>
</feature>
<feature type="compositionally biased region" description="Low complexity" evidence="1">
    <location>
        <begin position="250"/>
        <end position="272"/>
    </location>
</feature>
<reference evidence="3" key="1">
    <citation type="submission" date="2021-01" db="EMBL/GenBank/DDBJ databases">
        <authorList>
            <person name="Corre E."/>
            <person name="Pelletier E."/>
            <person name="Niang G."/>
            <person name="Scheremetjew M."/>
            <person name="Finn R."/>
            <person name="Kale V."/>
            <person name="Holt S."/>
            <person name="Cochrane G."/>
            <person name="Meng A."/>
            <person name="Brown T."/>
            <person name="Cohen L."/>
        </authorList>
    </citation>
    <scope>NUCLEOTIDE SEQUENCE</scope>
    <source>
        <strain evidence="3">MM31A-1</strain>
    </source>
</reference>
<organism evidence="3">
    <name type="scientific">Chaetoceros debilis</name>
    <dbReference type="NCBI Taxonomy" id="122233"/>
    <lineage>
        <taxon>Eukaryota</taxon>
        <taxon>Sar</taxon>
        <taxon>Stramenopiles</taxon>
        <taxon>Ochrophyta</taxon>
        <taxon>Bacillariophyta</taxon>
        <taxon>Coscinodiscophyceae</taxon>
        <taxon>Chaetocerotophycidae</taxon>
        <taxon>Chaetocerotales</taxon>
        <taxon>Chaetocerotaceae</taxon>
        <taxon>Chaetoceros</taxon>
    </lineage>
</organism>
<feature type="compositionally biased region" description="Low complexity" evidence="1">
    <location>
        <begin position="21"/>
        <end position="79"/>
    </location>
</feature>
<feature type="compositionally biased region" description="Polar residues" evidence="1">
    <location>
        <begin position="161"/>
        <end position="186"/>
    </location>
</feature>
<feature type="compositionally biased region" description="Low complexity" evidence="1">
    <location>
        <begin position="107"/>
        <end position="141"/>
    </location>
</feature>